<evidence type="ECO:0000256" key="11">
    <source>
        <dbReference type="ARBA" id="ARBA00023098"/>
    </source>
</evidence>
<dbReference type="EMBL" id="VICG01000012">
    <property type="protein sequence ID" value="KAA8566625.1"/>
    <property type="molecule type" value="Genomic_DNA"/>
</dbReference>
<keyword evidence="4" id="KW-0813">Transport</keyword>
<dbReference type="Pfam" id="PF00550">
    <property type="entry name" value="PP-binding"/>
    <property type="match status" value="1"/>
</dbReference>
<dbReference type="PANTHER" id="PTHR20863:SF28">
    <property type="entry name" value="ACYL CARRIER PROTEIN, MITOCHONDRIAL"/>
    <property type="match status" value="1"/>
</dbReference>
<dbReference type="InterPro" id="IPR036736">
    <property type="entry name" value="ACP-like_sf"/>
</dbReference>
<keyword evidence="6 14" id="KW-0444">Lipid biosynthesis</keyword>
<keyword evidence="17" id="KW-1185">Reference proteome</keyword>
<feature type="domain" description="Carrier" evidence="15">
    <location>
        <begin position="123"/>
        <end position="199"/>
    </location>
</feature>
<dbReference type="VEuPathDB" id="FungiDB:MFRU_072g00170"/>
<organism evidence="16 17">
    <name type="scientific">Monilinia fructicola</name>
    <name type="common">Brown rot fungus</name>
    <name type="synonym">Ciboria fructicola</name>
    <dbReference type="NCBI Taxonomy" id="38448"/>
    <lineage>
        <taxon>Eukaryota</taxon>
        <taxon>Fungi</taxon>
        <taxon>Dikarya</taxon>
        <taxon>Ascomycota</taxon>
        <taxon>Pezizomycotina</taxon>
        <taxon>Leotiomycetes</taxon>
        <taxon>Helotiales</taxon>
        <taxon>Sclerotiniaceae</taxon>
        <taxon>Monilinia</taxon>
    </lineage>
</organism>
<dbReference type="InterPro" id="IPR006162">
    <property type="entry name" value="Ppantetheine_attach_site"/>
</dbReference>
<keyword evidence="5 14" id="KW-0596">Phosphopantetheine</keyword>
<dbReference type="InterPro" id="IPR003231">
    <property type="entry name" value="ACP"/>
</dbReference>
<comment type="caution">
    <text evidence="16">The sequence shown here is derived from an EMBL/GenBank/DDBJ whole genome shotgun (WGS) entry which is preliminary data.</text>
</comment>
<evidence type="ECO:0000256" key="1">
    <source>
        <dbReference type="ARBA" id="ARBA00004173"/>
    </source>
</evidence>
<comment type="function">
    <text evidence="14">Carrier of the growing fatty acid chain in fatty acid biosynthesis.</text>
</comment>
<gene>
    <name evidence="16" type="ORF">EYC84_009168</name>
</gene>
<evidence type="ECO:0000256" key="6">
    <source>
        <dbReference type="ARBA" id="ARBA00022516"/>
    </source>
</evidence>
<evidence type="ECO:0000256" key="12">
    <source>
        <dbReference type="ARBA" id="ARBA00023128"/>
    </source>
</evidence>
<evidence type="ECO:0000256" key="13">
    <source>
        <dbReference type="ARBA" id="ARBA00023160"/>
    </source>
</evidence>
<comment type="similarity">
    <text evidence="3">Belongs to the acyl carrier protein (ACP) family.</text>
</comment>
<proteinExistence type="inferred from homology"/>
<comment type="pathway">
    <text evidence="2">Lipid metabolism; fatty acid biosynthesis.</text>
</comment>
<evidence type="ECO:0000256" key="4">
    <source>
        <dbReference type="ARBA" id="ARBA00022448"/>
    </source>
</evidence>
<keyword evidence="11" id="KW-0443">Lipid metabolism</keyword>
<evidence type="ECO:0000259" key="15">
    <source>
        <dbReference type="PROSITE" id="PS50075"/>
    </source>
</evidence>
<keyword evidence="7" id="KW-0597">Phosphoprotein</keyword>
<evidence type="ECO:0000256" key="9">
    <source>
        <dbReference type="ARBA" id="ARBA00022946"/>
    </source>
</evidence>
<dbReference type="FunFam" id="1.10.1200.10:FF:000003">
    <property type="entry name" value="Acyl carrier protein"/>
    <property type="match status" value="1"/>
</dbReference>
<accession>A0A5M9JHN2</accession>
<keyword evidence="10" id="KW-0249">Electron transport</keyword>
<dbReference type="PROSITE" id="PS50075">
    <property type="entry name" value="CARRIER"/>
    <property type="match status" value="1"/>
</dbReference>
<dbReference type="Gene3D" id="1.10.1200.10">
    <property type="entry name" value="ACP-like"/>
    <property type="match status" value="1"/>
</dbReference>
<evidence type="ECO:0000256" key="2">
    <source>
        <dbReference type="ARBA" id="ARBA00005194"/>
    </source>
</evidence>
<evidence type="ECO:0000256" key="5">
    <source>
        <dbReference type="ARBA" id="ARBA00022450"/>
    </source>
</evidence>
<dbReference type="GO" id="GO:0000035">
    <property type="term" value="F:acyl binding"/>
    <property type="evidence" value="ECO:0007669"/>
    <property type="project" value="TreeGrafter"/>
</dbReference>
<evidence type="ECO:0000256" key="10">
    <source>
        <dbReference type="ARBA" id="ARBA00022982"/>
    </source>
</evidence>
<evidence type="ECO:0000256" key="7">
    <source>
        <dbReference type="ARBA" id="ARBA00022553"/>
    </source>
</evidence>
<reference evidence="16 17" key="1">
    <citation type="submission" date="2019-06" db="EMBL/GenBank/DDBJ databases">
        <title>Genome Sequence of the Brown Rot Fungal Pathogen Monilinia fructicola.</title>
        <authorList>
            <person name="De Miccolis Angelini R.M."/>
            <person name="Landi L."/>
            <person name="Abate D."/>
            <person name="Pollastro S."/>
            <person name="Romanazzi G."/>
            <person name="Faretra F."/>
        </authorList>
    </citation>
    <scope>NUCLEOTIDE SEQUENCE [LARGE SCALE GENOMIC DNA]</scope>
    <source>
        <strain evidence="16 17">Mfrc123</strain>
    </source>
</reference>
<dbReference type="PANTHER" id="PTHR20863">
    <property type="entry name" value="ACYL CARRIER PROTEIN"/>
    <property type="match status" value="1"/>
</dbReference>
<keyword evidence="12" id="KW-0496">Mitochondrion</keyword>
<dbReference type="NCBIfam" id="TIGR00517">
    <property type="entry name" value="acyl_carrier"/>
    <property type="match status" value="1"/>
</dbReference>
<sequence>MTSYDWPKVESFCYTPPLRILLFIPIKLLLSITPWNSLSHFNISIIKFISTSALSTDVPFDSLRIPRCSEPLFSDQPAALLAKLSKDLQQLLVPSPQVLSSQNLNSPHQLSKLQDATPQPAGLNKAEVEGRILSLLSNFDKVSALSATAHFSNDLGLDSLDTVEVVMAIEEEFSIEIPDKDADSILSVEQAVEYILHQPDAH</sequence>
<dbReference type="Proteomes" id="UP000322873">
    <property type="component" value="Unassembled WGS sequence"/>
</dbReference>
<dbReference type="SUPFAM" id="SSF47336">
    <property type="entry name" value="ACP-like"/>
    <property type="match status" value="1"/>
</dbReference>
<dbReference type="AlphaFoldDB" id="A0A5M9JHN2"/>
<evidence type="ECO:0000313" key="17">
    <source>
        <dbReference type="Proteomes" id="UP000322873"/>
    </source>
</evidence>
<keyword evidence="13 14" id="KW-0275">Fatty acid biosynthesis</keyword>
<evidence type="ECO:0000256" key="8">
    <source>
        <dbReference type="ARBA" id="ARBA00022832"/>
    </source>
</evidence>
<keyword evidence="8" id="KW-0276">Fatty acid metabolism</keyword>
<dbReference type="PROSITE" id="PS00012">
    <property type="entry name" value="PHOSPHOPANTETHEINE"/>
    <property type="match status" value="1"/>
</dbReference>
<keyword evidence="9" id="KW-0809">Transit peptide</keyword>
<evidence type="ECO:0000256" key="3">
    <source>
        <dbReference type="ARBA" id="ARBA00010930"/>
    </source>
</evidence>
<name>A0A5M9JHN2_MONFR</name>
<evidence type="ECO:0000256" key="14">
    <source>
        <dbReference type="RuleBase" id="RU000722"/>
    </source>
</evidence>
<dbReference type="HAMAP" id="MF_01217">
    <property type="entry name" value="Acyl_carrier"/>
    <property type="match status" value="1"/>
</dbReference>
<protein>
    <recommendedName>
        <fullName evidence="14">Acyl carrier protein</fullName>
    </recommendedName>
</protein>
<dbReference type="GO" id="GO:0099128">
    <property type="term" value="C:mitochondrial [2Fe-2S] assembly complex"/>
    <property type="evidence" value="ECO:0007669"/>
    <property type="project" value="UniProtKB-ARBA"/>
</dbReference>
<comment type="subcellular location">
    <subcellularLocation>
        <location evidence="1">Mitochondrion</location>
    </subcellularLocation>
</comment>
<dbReference type="GO" id="GO:0000036">
    <property type="term" value="F:acyl carrier activity"/>
    <property type="evidence" value="ECO:0007669"/>
    <property type="project" value="TreeGrafter"/>
</dbReference>
<dbReference type="InterPro" id="IPR009081">
    <property type="entry name" value="PP-bd_ACP"/>
</dbReference>
<evidence type="ECO:0000313" key="16">
    <source>
        <dbReference type="EMBL" id="KAA8566625.1"/>
    </source>
</evidence>